<dbReference type="Proteomes" id="UP001152798">
    <property type="component" value="Chromosome 3"/>
</dbReference>
<keyword evidence="4" id="KW-1185">Reference proteome</keyword>
<organism evidence="3 4">
    <name type="scientific">Nezara viridula</name>
    <name type="common">Southern green stink bug</name>
    <name type="synonym">Cimex viridulus</name>
    <dbReference type="NCBI Taxonomy" id="85310"/>
    <lineage>
        <taxon>Eukaryota</taxon>
        <taxon>Metazoa</taxon>
        <taxon>Ecdysozoa</taxon>
        <taxon>Arthropoda</taxon>
        <taxon>Hexapoda</taxon>
        <taxon>Insecta</taxon>
        <taxon>Pterygota</taxon>
        <taxon>Neoptera</taxon>
        <taxon>Paraneoptera</taxon>
        <taxon>Hemiptera</taxon>
        <taxon>Heteroptera</taxon>
        <taxon>Panheteroptera</taxon>
        <taxon>Pentatomomorpha</taxon>
        <taxon>Pentatomoidea</taxon>
        <taxon>Pentatomidae</taxon>
        <taxon>Pentatominae</taxon>
        <taxon>Nezara</taxon>
    </lineage>
</organism>
<feature type="signal peptide" evidence="2">
    <location>
        <begin position="1"/>
        <end position="19"/>
    </location>
</feature>
<keyword evidence="2" id="KW-0732">Signal</keyword>
<evidence type="ECO:0000313" key="3">
    <source>
        <dbReference type="EMBL" id="CAH1397296.1"/>
    </source>
</evidence>
<feature type="compositionally biased region" description="Pro residues" evidence="1">
    <location>
        <begin position="30"/>
        <end position="40"/>
    </location>
</feature>
<proteinExistence type="predicted"/>
<dbReference type="SUPFAM" id="SSF57625">
    <property type="entry name" value="Invertebrate chitin-binding proteins"/>
    <property type="match status" value="1"/>
</dbReference>
<evidence type="ECO:0000256" key="2">
    <source>
        <dbReference type="SAM" id="SignalP"/>
    </source>
</evidence>
<protein>
    <recommendedName>
        <fullName evidence="5">Neuropeptide</fullName>
    </recommendedName>
</protein>
<evidence type="ECO:0000256" key="1">
    <source>
        <dbReference type="SAM" id="MobiDB-lite"/>
    </source>
</evidence>
<feature type="region of interest" description="Disordered" evidence="1">
    <location>
        <begin position="24"/>
        <end position="49"/>
    </location>
</feature>
<reference evidence="3" key="1">
    <citation type="submission" date="2022-01" db="EMBL/GenBank/DDBJ databases">
        <authorList>
            <person name="King R."/>
        </authorList>
    </citation>
    <scope>NUCLEOTIDE SEQUENCE</scope>
</reference>
<accession>A0A9P0H8M3</accession>
<dbReference type="OrthoDB" id="6627116at2759"/>
<sequence length="93" mass="10473">MALWFRLAILCFCLASTLAAATKEVADDPTSPPKPEPPAPACTEGERQGDATDCHKFTYCKEGKWNQDRCFWFRKYDSVTKKCVMWGATCTTK</sequence>
<feature type="chain" id="PRO_5040240389" description="Neuropeptide" evidence="2">
    <location>
        <begin position="20"/>
        <end position="93"/>
    </location>
</feature>
<dbReference type="EMBL" id="OV725079">
    <property type="protein sequence ID" value="CAH1397296.1"/>
    <property type="molecule type" value="Genomic_DNA"/>
</dbReference>
<gene>
    <name evidence="3" type="ORF">NEZAVI_LOCUS7149</name>
</gene>
<evidence type="ECO:0000313" key="4">
    <source>
        <dbReference type="Proteomes" id="UP001152798"/>
    </source>
</evidence>
<dbReference type="GO" id="GO:0008061">
    <property type="term" value="F:chitin binding"/>
    <property type="evidence" value="ECO:0007669"/>
    <property type="project" value="InterPro"/>
</dbReference>
<dbReference type="InterPro" id="IPR036508">
    <property type="entry name" value="Chitin-bd_dom_sf"/>
</dbReference>
<dbReference type="AlphaFoldDB" id="A0A9P0H8M3"/>
<evidence type="ECO:0008006" key="5">
    <source>
        <dbReference type="Google" id="ProtNLM"/>
    </source>
</evidence>
<name>A0A9P0H8M3_NEZVI</name>